<evidence type="ECO:0000313" key="3">
    <source>
        <dbReference type="Proteomes" id="UP000470302"/>
    </source>
</evidence>
<dbReference type="RefSeq" id="WP_161099900.1">
    <property type="nucleotide sequence ID" value="NZ_WWCW01000179.1"/>
</dbReference>
<evidence type="ECO:0000313" key="2">
    <source>
        <dbReference type="EMBL" id="MYM91228.1"/>
    </source>
</evidence>
<dbReference type="AlphaFoldDB" id="A0A845GE54"/>
<gene>
    <name evidence="2" type="ORF">GTP91_29140</name>
</gene>
<comment type="caution">
    <text evidence="2">The sequence shown here is derived from an EMBL/GenBank/DDBJ whole genome shotgun (WGS) entry which is preliminary data.</text>
</comment>
<reference evidence="2 3" key="1">
    <citation type="submission" date="2020-01" db="EMBL/GenBank/DDBJ databases">
        <title>Novel species isolated from a subtropical stream in China.</title>
        <authorList>
            <person name="Lu H."/>
        </authorList>
    </citation>
    <scope>NUCLEOTIDE SEQUENCE [LARGE SCALE GENOMIC DNA]</scope>
    <source>
        <strain evidence="2 3">FT82W</strain>
    </source>
</reference>
<evidence type="ECO:0000256" key="1">
    <source>
        <dbReference type="SAM" id="SignalP"/>
    </source>
</evidence>
<name>A0A845GE54_9BURK</name>
<feature type="chain" id="PRO_5032654391" evidence="1">
    <location>
        <begin position="23"/>
        <end position="125"/>
    </location>
</feature>
<protein>
    <submittedName>
        <fullName evidence="2">Uncharacterized protein</fullName>
    </submittedName>
</protein>
<feature type="signal peptide" evidence="1">
    <location>
        <begin position="1"/>
        <end position="22"/>
    </location>
</feature>
<sequence>MKKIICTLVLGSAALTANFAHSHGAATANHGGIIQTVGETWIELVVAGDKVDVYFEDDGDEMATADMAGKVTVVKGGAKTDFTLKPAGGNKMSTSAKGIVKGTKVLTLVTLSDKKTKVASTFEIK</sequence>
<keyword evidence="1" id="KW-0732">Signal</keyword>
<accession>A0A845GE54</accession>
<dbReference type="EMBL" id="WWCW01000179">
    <property type="protein sequence ID" value="MYM91228.1"/>
    <property type="molecule type" value="Genomic_DNA"/>
</dbReference>
<organism evidence="2 3">
    <name type="scientific">Duganella vulcania</name>
    <dbReference type="NCBI Taxonomy" id="2692166"/>
    <lineage>
        <taxon>Bacteria</taxon>
        <taxon>Pseudomonadati</taxon>
        <taxon>Pseudomonadota</taxon>
        <taxon>Betaproteobacteria</taxon>
        <taxon>Burkholderiales</taxon>
        <taxon>Oxalobacteraceae</taxon>
        <taxon>Telluria group</taxon>
        <taxon>Duganella</taxon>
    </lineage>
</organism>
<dbReference type="Proteomes" id="UP000470302">
    <property type="component" value="Unassembled WGS sequence"/>
</dbReference>
<proteinExistence type="predicted"/>